<dbReference type="PANTHER" id="PTHR45138:SF9">
    <property type="entry name" value="DIGUANYLATE CYCLASE DGCM-RELATED"/>
    <property type="match status" value="1"/>
</dbReference>
<evidence type="ECO:0000256" key="1">
    <source>
        <dbReference type="SAM" id="Phobius"/>
    </source>
</evidence>
<name>A0A6G4A3D0_9BACL</name>
<accession>A0A6G4A3D0</accession>
<dbReference type="SMART" id="SM00267">
    <property type="entry name" value="GGDEF"/>
    <property type="match status" value="1"/>
</dbReference>
<dbReference type="Pfam" id="PF00990">
    <property type="entry name" value="GGDEF"/>
    <property type="match status" value="1"/>
</dbReference>
<comment type="caution">
    <text evidence="3">The sequence shown here is derived from an EMBL/GenBank/DDBJ whole genome shotgun (WGS) entry which is preliminary data.</text>
</comment>
<evidence type="ECO:0000313" key="3">
    <source>
        <dbReference type="EMBL" id="NEW08157.1"/>
    </source>
</evidence>
<feature type="domain" description="GGDEF" evidence="2">
    <location>
        <begin position="445"/>
        <end position="579"/>
    </location>
</feature>
<dbReference type="RefSeq" id="WP_163950463.1">
    <property type="nucleotide sequence ID" value="NZ_JAAIKC010000008.1"/>
</dbReference>
<feature type="transmembrane region" description="Helical" evidence="1">
    <location>
        <begin position="344"/>
        <end position="366"/>
    </location>
</feature>
<dbReference type="InterPro" id="IPR050469">
    <property type="entry name" value="Diguanylate_Cyclase"/>
</dbReference>
<dbReference type="AlphaFoldDB" id="A0A6G4A3D0"/>
<dbReference type="Gene3D" id="2.60.40.2380">
    <property type="match status" value="1"/>
</dbReference>
<organism evidence="3">
    <name type="scientific">Paenibacillus sp. SYP-B3998</name>
    <dbReference type="NCBI Taxonomy" id="2678564"/>
    <lineage>
        <taxon>Bacteria</taxon>
        <taxon>Bacillati</taxon>
        <taxon>Bacillota</taxon>
        <taxon>Bacilli</taxon>
        <taxon>Bacillales</taxon>
        <taxon>Paenibacillaceae</taxon>
        <taxon>Paenibacillus</taxon>
    </lineage>
</organism>
<dbReference type="InterPro" id="IPR011622">
    <property type="entry name" value="7TMR_DISM_rcpt_extracell_dom2"/>
</dbReference>
<keyword evidence="1" id="KW-0472">Membrane</keyword>
<dbReference type="NCBIfam" id="TIGR00254">
    <property type="entry name" value="GGDEF"/>
    <property type="match status" value="1"/>
</dbReference>
<gene>
    <name evidence="3" type="ORF">GK047_19340</name>
</gene>
<feature type="transmembrane region" description="Helical" evidence="1">
    <location>
        <begin position="259"/>
        <end position="278"/>
    </location>
</feature>
<dbReference type="CDD" id="cd01949">
    <property type="entry name" value="GGDEF"/>
    <property type="match status" value="1"/>
</dbReference>
<proteinExistence type="predicted"/>
<reference evidence="3" key="1">
    <citation type="submission" date="2020-02" db="EMBL/GenBank/DDBJ databases">
        <authorList>
            <person name="Shen X.-R."/>
            <person name="Zhang Y.-X."/>
        </authorList>
    </citation>
    <scope>NUCLEOTIDE SEQUENCE</scope>
    <source>
        <strain evidence="3">SYP-B3998</strain>
    </source>
</reference>
<dbReference type="Pfam" id="PF07696">
    <property type="entry name" value="7TMR-DISMED2"/>
    <property type="match status" value="1"/>
</dbReference>
<dbReference type="Pfam" id="PF07695">
    <property type="entry name" value="7TMR-DISM_7TM"/>
    <property type="match status" value="1"/>
</dbReference>
<dbReference type="InterPro" id="IPR029787">
    <property type="entry name" value="Nucleotide_cyclase"/>
</dbReference>
<dbReference type="Gene3D" id="3.30.70.270">
    <property type="match status" value="1"/>
</dbReference>
<dbReference type="GO" id="GO:0052621">
    <property type="term" value="F:diguanylate cyclase activity"/>
    <property type="evidence" value="ECO:0007669"/>
    <property type="project" value="TreeGrafter"/>
</dbReference>
<dbReference type="SUPFAM" id="SSF55073">
    <property type="entry name" value="Nucleotide cyclase"/>
    <property type="match status" value="1"/>
</dbReference>
<evidence type="ECO:0000259" key="2">
    <source>
        <dbReference type="PROSITE" id="PS50887"/>
    </source>
</evidence>
<sequence>MKVHLNRFRLLLLCVLILCLYVIVSSKAEASSMLEINDSKNEYELIPYTSVLEDKSGRLVIYDLIQPELSDKFVQVKSETPNYGFTPSNYWTKLKLTNKSSKEDWLLEIAYPPLDSINLYVMDGSNVVVQKHTGDDTPFPYREMNNRKLVFKIHAEQDQPLTLYMRFQTQGAMVMPLNLILPVHYAEKEQASYLLLGGFYGIMLIMTVYNCYLAFSFRAKAYLYFALYCASVFLFFATMNGISFQFIWPYQVEWNNRAVIIFMCLSDIAALLFSRNFLPIKSISTRLNGLYNLFIIFELSNILLLVLDYSLGLEVAMIKFVFFHLLMLIPGIRSTQAGFKPARYYLLGWGIFMLGAMLTTLAEIGWTPMDRWRIYGSQIGSTLEALIMSWGLANRIHLMRKEKDLAIEQMEESRKLADSDFLTGLYNRRYIMKTFSSVLGRSSQNTMAFLMMDVDHFKRINDTYGHDIGDSVLQKIAALLQQCFRSNDVIGRLGGEEFIVLMPDTNIQQAHQAAEYVLNSIRSYPFEAAGQRMNCTVSIGITVWKGTDEDDIHQALRRSDEALYEAKKLGRNRICMADS</sequence>
<dbReference type="EMBL" id="JAAIKC010000008">
    <property type="protein sequence ID" value="NEW08157.1"/>
    <property type="molecule type" value="Genomic_DNA"/>
</dbReference>
<feature type="transmembrane region" description="Helical" evidence="1">
    <location>
        <begin position="313"/>
        <end position="332"/>
    </location>
</feature>
<feature type="transmembrane region" description="Helical" evidence="1">
    <location>
        <begin position="193"/>
        <end position="215"/>
    </location>
</feature>
<keyword evidence="1" id="KW-0812">Transmembrane</keyword>
<dbReference type="InterPro" id="IPR011623">
    <property type="entry name" value="7TMR_DISM_rcpt_extracell_dom1"/>
</dbReference>
<dbReference type="FunFam" id="3.30.70.270:FF:000001">
    <property type="entry name" value="Diguanylate cyclase domain protein"/>
    <property type="match status" value="1"/>
</dbReference>
<dbReference type="PANTHER" id="PTHR45138">
    <property type="entry name" value="REGULATORY COMPONENTS OF SENSORY TRANSDUCTION SYSTEM"/>
    <property type="match status" value="1"/>
</dbReference>
<protein>
    <submittedName>
        <fullName evidence="3">GGDEF domain-containing protein</fullName>
    </submittedName>
</protein>
<feature type="transmembrane region" description="Helical" evidence="1">
    <location>
        <begin position="222"/>
        <end position="247"/>
    </location>
</feature>
<dbReference type="PROSITE" id="PS50887">
    <property type="entry name" value="GGDEF"/>
    <property type="match status" value="1"/>
</dbReference>
<feature type="transmembrane region" description="Helical" evidence="1">
    <location>
        <begin position="290"/>
        <end position="307"/>
    </location>
</feature>
<keyword evidence="1" id="KW-1133">Transmembrane helix</keyword>
<dbReference type="InterPro" id="IPR000160">
    <property type="entry name" value="GGDEF_dom"/>
</dbReference>
<dbReference type="InterPro" id="IPR043128">
    <property type="entry name" value="Rev_trsase/Diguanyl_cyclase"/>
</dbReference>